<reference evidence="2 3" key="2">
    <citation type="submission" date="2018-01" db="EMBL/GenBank/DDBJ databases">
        <title>Genomic study of Klebsiella pneumoniae.</title>
        <authorList>
            <person name="Yang Y."/>
            <person name="Bicalho R."/>
        </authorList>
    </citation>
    <scope>NUCLEOTIDE SEQUENCE [LARGE SCALE GENOMIC DNA]</scope>
    <source>
        <strain evidence="2 3">A2</strain>
    </source>
</reference>
<sequence>MSNRKSRALLSRGGKHWYLRKWVRVSNRRSVGLVHSGRHVMGRKDKNSAAQNRWKNHTHRTERAA</sequence>
<evidence type="ECO:0000256" key="1">
    <source>
        <dbReference type="SAM" id="MobiDB-lite"/>
    </source>
</evidence>
<feature type="region of interest" description="Disordered" evidence="1">
    <location>
        <begin position="34"/>
        <end position="65"/>
    </location>
</feature>
<name>A0A2J4Z0M2_9ENTR</name>
<reference evidence="2 3" key="1">
    <citation type="submission" date="2017-11" db="EMBL/GenBank/DDBJ databases">
        <authorList>
            <person name="Han C.G."/>
        </authorList>
    </citation>
    <scope>NUCLEOTIDE SEQUENCE [LARGE SCALE GENOMIC DNA]</scope>
    <source>
        <strain evidence="2 3">A2</strain>
    </source>
</reference>
<comment type="caution">
    <text evidence="2">The sequence shown here is derived from an EMBL/GenBank/DDBJ whole genome shotgun (WGS) entry which is preliminary data.</text>
</comment>
<evidence type="ECO:0000313" key="2">
    <source>
        <dbReference type="EMBL" id="PLM56613.1"/>
    </source>
</evidence>
<protein>
    <submittedName>
        <fullName evidence="2">Uncharacterized protein</fullName>
    </submittedName>
</protein>
<proteinExistence type="predicted"/>
<evidence type="ECO:0000313" key="3">
    <source>
        <dbReference type="Proteomes" id="UP000234661"/>
    </source>
</evidence>
<gene>
    <name evidence="2" type="ORF">CWM85_20715</name>
</gene>
<accession>A0A2J4Z0M2</accession>
<organism evidence="2 3">
    <name type="scientific">Klebsiella michiganensis</name>
    <dbReference type="NCBI Taxonomy" id="1134687"/>
    <lineage>
        <taxon>Bacteria</taxon>
        <taxon>Pseudomonadati</taxon>
        <taxon>Pseudomonadota</taxon>
        <taxon>Gammaproteobacteria</taxon>
        <taxon>Enterobacterales</taxon>
        <taxon>Enterobacteriaceae</taxon>
        <taxon>Klebsiella/Raoultella group</taxon>
        <taxon>Klebsiella</taxon>
    </lineage>
</organism>
<dbReference type="Proteomes" id="UP000234661">
    <property type="component" value="Unassembled WGS sequence"/>
</dbReference>
<dbReference type="EMBL" id="PIET01000705">
    <property type="protein sequence ID" value="PLM56613.1"/>
    <property type="molecule type" value="Genomic_DNA"/>
</dbReference>
<dbReference type="AlphaFoldDB" id="A0A2J4Z0M2"/>